<dbReference type="eggNOG" id="ENOG50318FM">
    <property type="taxonomic scope" value="Bacteria"/>
</dbReference>
<gene>
    <name evidence="1" type="ordered locus">Desal_1147</name>
</gene>
<dbReference type="Proteomes" id="UP000002601">
    <property type="component" value="Chromosome"/>
</dbReference>
<reference evidence="1 2" key="1">
    <citation type="submission" date="2009-06" db="EMBL/GenBank/DDBJ databases">
        <title>Complete sequence of Desulfovibrio salexigens DSM 2638.</title>
        <authorList>
            <consortium name="US DOE Joint Genome Institute"/>
            <person name="Lucas S."/>
            <person name="Copeland A."/>
            <person name="Lapidus A."/>
            <person name="Glavina del Rio T."/>
            <person name="Tice H."/>
            <person name="Bruce D."/>
            <person name="Goodwin L."/>
            <person name="Pitluck S."/>
            <person name="Munk A.C."/>
            <person name="Brettin T."/>
            <person name="Detter J.C."/>
            <person name="Han C."/>
            <person name="Tapia R."/>
            <person name="Larimer F."/>
            <person name="Land M."/>
            <person name="Hauser L."/>
            <person name="Kyrpides N."/>
            <person name="Anderson I."/>
            <person name="Wall J.D."/>
            <person name="Arkin A.P."/>
            <person name="Dehal P."/>
            <person name="Chivian D."/>
            <person name="Giles B."/>
            <person name="Hazen T.C."/>
        </authorList>
    </citation>
    <scope>NUCLEOTIDE SEQUENCE [LARGE SCALE GENOMIC DNA]</scope>
    <source>
        <strain evidence="2">ATCC 14822 / DSM 2638 / NCIMB 8403 / VKM B-1763</strain>
    </source>
</reference>
<protein>
    <submittedName>
        <fullName evidence="1">Uncharacterized protein</fullName>
    </submittedName>
</protein>
<dbReference type="HOGENOM" id="CLU_191329_0_0_7"/>
<dbReference type="RefSeq" id="WP_015851029.1">
    <property type="nucleotide sequence ID" value="NC_012881.1"/>
</dbReference>
<dbReference type="AlphaFoldDB" id="C6C147"/>
<sequence length="76" mass="8004">MNKHFEEAIVEMNNVSAALEFISESIECHAAEGRSLNACGLAYLTKMLGVSSSNAADICWGIFPEGTAGSSESCDS</sequence>
<dbReference type="EMBL" id="CP001649">
    <property type="protein sequence ID" value="ACS79210.1"/>
    <property type="molecule type" value="Genomic_DNA"/>
</dbReference>
<name>C6C147_MARSD</name>
<evidence type="ECO:0000313" key="2">
    <source>
        <dbReference type="Proteomes" id="UP000002601"/>
    </source>
</evidence>
<dbReference type="OrthoDB" id="5460251at2"/>
<accession>C6C147</accession>
<keyword evidence="2" id="KW-1185">Reference proteome</keyword>
<dbReference type="KEGG" id="dsa:Desal_1147"/>
<evidence type="ECO:0000313" key="1">
    <source>
        <dbReference type="EMBL" id="ACS79210.1"/>
    </source>
</evidence>
<proteinExistence type="predicted"/>
<organism evidence="1 2">
    <name type="scientific">Maridesulfovibrio salexigens (strain ATCC 14822 / DSM 2638 / NCIMB 8403 / VKM B-1763)</name>
    <name type="common">Desulfovibrio salexigens</name>
    <dbReference type="NCBI Taxonomy" id="526222"/>
    <lineage>
        <taxon>Bacteria</taxon>
        <taxon>Pseudomonadati</taxon>
        <taxon>Thermodesulfobacteriota</taxon>
        <taxon>Desulfovibrionia</taxon>
        <taxon>Desulfovibrionales</taxon>
        <taxon>Desulfovibrionaceae</taxon>
        <taxon>Maridesulfovibrio</taxon>
    </lineage>
</organism>